<protein>
    <submittedName>
        <fullName evidence="4">Ribosome-associated inhibitor A</fullName>
    </submittedName>
</protein>
<organism evidence="4 5">
    <name type="scientific">Bibersteinia trehalosi Y31</name>
    <dbReference type="NCBI Taxonomy" id="1261658"/>
    <lineage>
        <taxon>Bacteria</taxon>
        <taxon>Pseudomonadati</taxon>
        <taxon>Pseudomonadota</taxon>
        <taxon>Gammaproteobacteria</taxon>
        <taxon>Pasteurellales</taxon>
        <taxon>Pasteurellaceae</taxon>
        <taxon>Bibersteinia</taxon>
    </lineage>
</organism>
<evidence type="ECO:0000313" key="4">
    <source>
        <dbReference type="EMBL" id="OAQ15312.1"/>
    </source>
</evidence>
<dbReference type="GO" id="GO:0043024">
    <property type="term" value="F:ribosomal small subunit binding"/>
    <property type="evidence" value="ECO:0007669"/>
    <property type="project" value="TreeGrafter"/>
</dbReference>
<evidence type="ECO:0000313" key="5">
    <source>
        <dbReference type="Proteomes" id="UP000078358"/>
    </source>
</evidence>
<dbReference type="Proteomes" id="UP000078358">
    <property type="component" value="Unassembled WGS sequence"/>
</dbReference>
<dbReference type="SUPFAM" id="SSF69754">
    <property type="entry name" value="Ribosome binding protein Y (YfiA homologue)"/>
    <property type="match status" value="1"/>
</dbReference>
<dbReference type="PANTHER" id="PTHR33231">
    <property type="entry name" value="30S RIBOSOMAL PROTEIN"/>
    <property type="match status" value="1"/>
</dbReference>
<comment type="similarity">
    <text evidence="3">Belongs to the HPF/YfiA ribosome-associated protein family. YfiA subfamily.</text>
</comment>
<dbReference type="Gene3D" id="3.30.160.100">
    <property type="entry name" value="Ribosome hibernation promotion factor-like"/>
    <property type="match status" value="1"/>
</dbReference>
<evidence type="ECO:0000256" key="3">
    <source>
        <dbReference type="ARBA" id="ARBA00038431"/>
    </source>
</evidence>
<keyword evidence="2" id="KW-0346">Stress response</keyword>
<dbReference type="CDD" id="cd00552">
    <property type="entry name" value="RaiA"/>
    <property type="match status" value="1"/>
</dbReference>
<dbReference type="PATRIC" id="fig|1261658.3.peg.378"/>
<evidence type="ECO:0000256" key="2">
    <source>
        <dbReference type="ARBA" id="ARBA00023016"/>
    </source>
</evidence>
<dbReference type="GO" id="GO:0045900">
    <property type="term" value="P:negative regulation of translational elongation"/>
    <property type="evidence" value="ECO:0007669"/>
    <property type="project" value="TreeGrafter"/>
</dbReference>
<name>A0A179CZR1_BIBTR</name>
<dbReference type="Pfam" id="PF02482">
    <property type="entry name" value="Ribosomal_S30AE"/>
    <property type="match status" value="1"/>
</dbReference>
<proteinExistence type="inferred from homology"/>
<accession>A0A179CZR1</accession>
<dbReference type="NCBIfam" id="TIGR00741">
    <property type="entry name" value="yfiA"/>
    <property type="match status" value="1"/>
</dbReference>
<dbReference type="InterPro" id="IPR050574">
    <property type="entry name" value="HPF/YfiA_ribosome-assoc"/>
</dbReference>
<dbReference type="GO" id="GO:0022627">
    <property type="term" value="C:cytosolic small ribosomal subunit"/>
    <property type="evidence" value="ECO:0007669"/>
    <property type="project" value="TreeGrafter"/>
</dbReference>
<keyword evidence="1" id="KW-0810">Translation regulation</keyword>
<dbReference type="InterPro" id="IPR036567">
    <property type="entry name" value="RHF-like"/>
</dbReference>
<gene>
    <name evidence="4" type="ORF">F480_01865</name>
</gene>
<sequence length="95" mass="11026">MTINISSKQMDVTPAIRSHIEDRLAKLNKWHTQLINPHFMIHKLPNEYEVEASIGTPIGDLFAKAKHEDLYQAINEVEVKLEGQLVKLKEKKEHR</sequence>
<dbReference type="EMBL" id="JACI01000001">
    <property type="protein sequence ID" value="OAQ15312.1"/>
    <property type="molecule type" value="Genomic_DNA"/>
</dbReference>
<dbReference type="AlphaFoldDB" id="A0A179CZR1"/>
<comment type="caution">
    <text evidence="4">The sequence shown here is derived from an EMBL/GenBank/DDBJ whole genome shotgun (WGS) entry which is preliminary data.</text>
</comment>
<evidence type="ECO:0000256" key="1">
    <source>
        <dbReference type="ARBA" id="ARBA00022845"/>
    </source>
</evidence>
<dbReference type="InterPro" id="IPR003489">
    <property type="entry name" value="RHF/RaiA"/>
</dbReference>
<reference evidence="4 5" key="1">
    <citation type="submission" date="2014-01" db="EMBL/GenBank/DDBJ databases">
        <authorList>
            <person name="Zuccon D."/>
        </authorList>
    </citation>
    <scope>NUCLEOTIDE SEQUENCE [LARGE SCALE GENOMIC DNA]</scope>
    <source>
        <strain evidence="4 5">Y31</strain>
    </source>
</reference>
<dbReference type="RefSeq" id="WP_025267140.1">
    <property type="nucleotide sequence ID" value="NZ_JACI01000001.1"/>
</dbReference>
<dbReference type="PANTHER" id="PTHR33231:SF3">
    <property type="entry name" value="RIBOSOME-ASSOCIATED INHIBITOR A"/>
    <property type="match status" value="1"/>
</dbReference>